<organism evidence="1 2">
    <name type="scientific">Candidatus Alloenteromonas pullistercoris</name>
    <dbReference type="NCBI Taxonomy" id="2840785"/>
    <lineage>
        <taxon>Bacteria</taxon>
        <taxon>Bacillati</taxon>
        <taxon>Bacillota</taxon>
        <taxon>Bacillota incertae sedis</taxon>
        <taxon>Candidatus Alloenteromonas</taxon>
    </lineage>
</organism>
<evidence type="ECO:0000313" key="1">
    <source>
        <dbReference type="EMBL" id="MBO8426603.1"/>
    </source>
</evidence>
<accession>A0A9D9DFL1</accession>
<dbReference type="EMBL" id="JADINA010000030">
    <property type="protein sequence ID" value="MBO8426603.1"/>
    <property type="molecule type" value="Genomic_DNA"/>
</dbReference>
<name>A0A9D9DFL1_9FIRM</name>
<reference evidence="1" key="2">
    <citation type="journal article" date="2021" name="PeerJ">
        <title>Extensive microbial diversity within the chicken gut microbiome revealed by metagenomics and culture.</title>
        <authorList>
            <person name="Gilroy R."/>
            <person name="Ravi A."/>
            <person name="Getino M."/>
            <person name="Pursley I."/>
            <person name="Horton D.L."/>
            <person name="Alikhan N.F."/>
            <person name="Baker D."/>
            <person name="Gharbi K."/>
            <person name="Hall N."/>
            <person name="Watson M."/>
            <person name="Adriaenssens E.M."/>
            <person name="Foster-Nyarko E."/>
            <person name="Jarju S."/>
            <person name="Secka A."/>
            <person name="Antonio M."/>
            <person name="Oren A."/>
            <person name="Chaudhuri R.R."/>
            <person name="La Ragione R."/>
            <person name="Hildebrand F."/>
            <person name="Pallen M.J."/>
        </authorList>
    </citation>
    <scope>NUCLEOTIDE SEQUENCE</scope>
    <source>
        <strain evidence="1">17113</strain>
    </source>
</reference>
<comment type="caution">
    <text evidence="1">The sequence shown here is derived from an EMBL/GenBank/DDBJ whole genome shotgun (WGS) entry which is preliminary data.</text>
</comment>
<proteinExistence type="predicted"/>
<sequence length="50" mass="5667">MGYEYICDFYVNNIRTQERVVAPNSSGAKKLIEARYPGSKIRFVGSPKIV</sequence>
<protein>
    <submittedName>
        <fullName evidence="1">Uncharacterized protein</fullName>
    </submittedName>
</protein>
<dbReference type="Proteomes" id="UP000823634">
    <property type="component" value="Unassembled WGS sequence"/>
</dbReference>
<dbReference type="AlphaFoldDB" id="A0A9D9DFL1"/>
<reference evidence="1" key="1">
    <citation type="submission" date="2020-10" db="EMBL/GenBank/DDBJ databases">
        <authorList>
            <person name="Gilroy R."/>
        </authorList>
    </citation>
    <scope>NUCLEOTIDE SEQUENCE</scope>
    <source>
        <strain evidence="1">17113</strain>
    </source>
</reference>
<evidence type="ECO:0000313" key="2">
    <source>
        <dbReference type="Proteomes" id="UP000823634"/>
    </source>
</evidence>
<gene>
    <name evidence="1" type="ORF">IAC61_04710</name>
</gene>